<evidence type="ECO:0008006" key="13">
    <source>
        <dbReference type="Google" id="ProtNLM"/>
    </source>
</evidence>
<dbReference type="PANTHER" id="PTHR22884">
    <property type="entry name" value="SET DOMAIN PROTEINS"/>
    <property type="match status" value="1"/>
</dbReference>
<feature type="region of interest" description="Disordered" evidence="8">
    <location>
        <begin position="585"/>
        <end position="615"/>
    </location>
</feature>
<evidence type="ECO:0000313" key="11">
    <source>
        <dbReference type="EMBL" id="THG16857.1"/>
    </source>
</evidence>
<protein>
    <recommendedName>
        <fullName evidence="13">SET domain-containing protein</fullName>
    </recommendedName>
</protein>
<proteinExistence type="predicted"/>
<comment type="caution">
    <text evidence="11">The sequence shown here is derived from an EMBL/GenBank/DDBJ whole genome shotgun (WGS) entry which is preliminary data.</text>
</comment>
<keyword evidence="3" id="KW-0158">Chromosome</keyword>
<dbReference type="InterPro" id="IPR001214">
    <property type="entry name" value="SET_dom"/>
</dbReference>
<evidence type="ECO:0000313" key="12">
    <source>
        <dbReference type="Proteomes" id="UP000306102"/>
    </source>
</evidence>
<dbReference type="SMART" id="SM00570">
    <property type="entry name" value="AWS"/>
    <property type="match status" value="1"/>
</dbReference>
<dbReference type="STRING" id="542762.A0A4V3WPL4"/>
<dbReference type="Pfam" id="PF00856">
    <property type="entry name" value="SET"/>
    <property type="match status" value="1"/>
</dbReference>
<dbReference type="SUPFAM" id="SSF82199">
    <property type="entry name" value="SET domain"/>
    <property type="match status" value="1"/>
</dbReference>
<accession>A0A4V3WPL4</accession>
<dbReference type="AlphaFoldDB" id="A0A4V3WPL4"/>
<evidence type="ECO:0000256" key="6">
    <source>
        <dbReference type="ARBA" id="ARBA00022691"/>
    </source>
</evidence>
<keyword evidence="6" id="KW-0949">S-adenosyl-L-methionine</keyword>
<keyword evidence="12" id="KW-1185">Reference proteome</keyword>
<evidence type="ECO:0000259" key="9">
    <source>
        <dbReference type="PROSITE" id="PS50280"/>
    </source>
</evidence>
<evidence type="ECO:0000259" key="10">
    <source>
        <dbReference type="PROSITE" id="PS51215"/>
    </source>
</evidence>
<dbReference type="Pfam" id="PF17907">
    <property type="entry name" value="AWS"/>
    <property type="match status" value="1"/>
</dbReference>
<dbReference type="InterPro" id="IPR046341">
    <property type="entry name" value="SET_dom_sf"/>
</dbReference>
<evidence type="ECO:0000256" key="4">
    <source>
        <dbReference type="ARBA" id="ARBA00022603"/>
    </source>
</evidence>
<organism evidence="11 12">
    <name type="scientific">Camellia sinensis var. sinensis</name>
    <name type="common">China tea</name>
    <dbReference type="NCBI Taxonomy" id="542762"/>
    <lineage>
        <taxon>Eukaryota</taxon>
        <taxon>Viridiplantae</taxon>
        <taxon>Streptophyta</taxon>
        <taxon>Embryophyta</taxon>
        <taxon>Tracheophyta</taxon>
        <taxon>Spermatophyta</taxon>
        <taxon>Magnoliopsida</taxon>
        <taxon>eudicotyledons</taxon>
        <taxon>Gunneridae</taxon>
        <taxon>Pentapetalae</taxon>
        <taxon>asterids</taxon>
        <taxon>Ericales</taxon>
        <taxon>Theaceae</taxon>
        <taxon>Camellia</taxon>
    </lineage>
</organism>
<keyword evidence="5" id="KW-0808">Transferase</keyword>
<feature type="region of interest" description="Disordered" evidence="8">
    <location>
        <begin position="684"/>
        <end position="736"/>
    </location>
</feature>
<gene>
    <name evidence="11" type="ORF">TEA_020591</name>
</gene>
<dbReference type="GO" id="GO:0032259">
    <property type="term" value="P:methylation"/>
    <property type="evidence" value="ECO:0007669"/>
    <property type="project" value="UniProtKB-KW"/>
</dbReference>
<dbReference type="Proteomes" id="UP000306102">
    <property type="component" value="Unassembled WGS sequence"/>
</dbReference>
<dbReference type="SMART" id="SM00317">
    <property type="entry name" value="SET"/>
    <property type="match status" value="1"/>
</dbReference>
<dbReference type="GO" id="GO:0005634">
    <property type="term" value="C:nucleus"/>
    <property type="evidence" value="ECO:0007669"/>
    <property type="project" value="UniProtKB-SubCell"/>
</dbReference>
<dbReference type="PROSITE" id="PS51215">
    <property type="entry name" value="AWS"/>
    <property type="match status" value="1"/>
</dbReference>
<evidence type="ECO:0000256" key="2">
    <source>
        <dbReference type="ARBA" id="ARBA00004286"/>
    </source>
</evidence>
<name>A0A4V3WPL4_CAMSN</name>
<comment type="subcellular location">
    <subcellularLocation>
        <location evidence="2">Chromosome</location>
    </subcellularLocation>
    <subcellularLocation>
        <location evidence="1">Nucleus</location>
    </subcellularLocation>
</comment>
<dbReference type="PROSITE" id="PS50280">
    <property type="entry name" value="SET"/>
    <property type="match status" value="1"/>
</dbReference>
<feature type="region of interest" description="Disordered" evidence="8">
    <location>
        <begin position="501"/>
        <end position="537"/>
    </location>
</feature>
<dbReference type="EMBL" id="SDRB02003804">
    <property type="protein sequence ID" value="THG16857.1"/>
    <property type="molecule type" value="Genomic_DNA"/>
</dbReference>
<keyword evidence="4" id="KW-0489">Methyltransferase</keyword>
<feature type="compositionally biased region" description="Polar residues" evidence="8">
    <location>
        <begin position="501"/>
        <end position="516"/>
    </location>
</feature>
<dbReference type="GO" id="GO:0042054">
    <property type="term" value="F:histone methyltransferase activity"/>
    <property type="evidence" value="ECO:0007669"/>
    <property type="project" value="InterPro"/>
</dbReference>
<dbReference type="InterPro" id="IPR050777">
    <property type="entry name" value="SET2_Histone-Lys_MeTrsfase"/>
</dbReference>
<reference evidence="11 12" key="1">
    <citation type="journal article" date="2018" name="Proc. Natl. Acad. Sci. U.S.A.">
        <title>Draft genome sequence of Camellia sinensis var. sinensis provides insights into the evolution of the tea genome and tea quality.</title>
        <authorList>
            <person name="Wei C."/>
            <person name="Yang H."/>
            <person name="Wang S."/>
            <person name="Zhao J."/>
            <person name="Liu C."/>
            <person name="Gao L."/>
            <person name="Xia E."/>
            <person name="Lu Y."/>
            <person name="Tai Y."/>
            <person name="She G."/>
            <person name="Sun J."/>
            <person name="Cao H."/>
            <person name="Tong W."/>
            <person name="Gao Q."/>
            <person name="Li Y."/>
            <person name="Deng W."/>
            <person name="Jiang X."/>
            <person name="Wang W."/>
            <person name="Chen Q."/>
            <person name="Zhang S."/>
            <person name="Li H."/>
            <person name="Wu J."/>
            <person name="Wang P."/>
            <person name="Li P."/>
            <person name="Shi C."/>
            <person name="Zheng F."/>
            <person name="Jian J."/>
            <person name="Huang B."/>
            <person name="Shan D."/>
            <person name="Shi M."/>
            <person name="Fang C."/>
            <person name="Yue Y."/>
            <person name="Li F."/>
            <person name="Li D."/>
            <person name="Wei S."/>
            <person name="Han B."/>
            <person name="Jiang C."/>
            <person name="Yin Y."/>
            <person name="Xia T."/>
            <person name="Zhang Z."/>
            <person name="Bennetzen J.L."/>
            <person name="Zhao S."/>
            <person name="Wan X."/>
        </authorList>
    </citation>
    <scope>NUCLEOTIDE SEQUENCE [LARGE SCALE GENOMIC DNA]</scope>
    <source>
        <strain evidence="12">cv. Shuchazao</strain>
        <tissue evidence="11">Leaf</tissue>
    </source>
</reference>
<keyword evidence="7" id="KW-0539">Nucleus</keyword>
<dbReference type="GO" id="GO:0005694">
    <property type="term" value="C:chromosome"/>
    <property type="evidence" value="ECO:0007669"/>
    <property type="project" value="UniProtKB-SubCell"/>
</dbReference>
<feature type="domain" description="SET" evidence="9">
    <location>
        <begin position="192"/>
        <end position="309"/>
    </location>
</feature>
<evidence type="ECO:0000256" key="8">
    <source>
        <dbReference type="SAM" id="MobiDB-lite"/>
    </source>
</evidence>
<evidence type="ECO:0000256" key="3">
    <source>
        <dbReference type="ARBA" id="ARBA00022454"/>
    </source>
</evidence>
<evidence type="ECO:0000256" key="7">
    <source>
        <dbReference type="ARBA" id="ARBA00023242"/>
    </source>
</evidence>
<evidence type="ECO:0000256" key="5">
    <source>
        <dbReference type="ARBA" id="ARBA00022679"/>
    </source>
</evidence>
<sequence>MVTSKTLGTFATCDTRLDQAHAMHGYYAFPWPHWLVVRTKVEIPGPKGLHLATILTLGRTCKDNMDKGFSGCSIPQEKSNAEINAELEISDASCEEDACDARLNSKILEAKHSTVQQPSSWVLIKSNLFLHRSRKTQTIDEIMVCHCKRPPDGRVGCGDKCLNRMLNIECVKRTCPCGELCSNQQFQKRKYAKLQCYRCGKKGYGLQSLEDISEGQFLIEYVGEVLDMLAYQTRQREYASKGHKHFYFMTLNGSEVIDACAKGNLGRFINHSCDPNCRTEKWMVNGEVCIGLFALRDIKKDAPKGYLKLLFQTASSGDRGSGEAIQSNRNLSMILDALLKTKSRMVLVDIINKNGLQMLHNIMKQYRRDFNKIPILRKLLKVLEYLAVREILTLEHIIGGPPHPGVESFRESILTLTEHDDKQVHQIARSFRDRWIPRHARKSSYMDRSDGRVEFHQGSNCIRSSPSYNPWRDQGVKTTEETNCIKESIVATNSVDAGTVEGGSSSCASGCPTNGTKTRKRKSRWDQPAVEKEPKVQPSLLQISHSGLQPEIGQVVDHKNGIHREDKPCSGYVHDISQQMEANRADDGGQNLEDDDVPPGFAPPRNGPSVPSNASSMVTDIHRENRIPAKCPREVGHPQARFLNRLPVSHGIPSSVVHQFGTPQGETLESWVIAPGVPFRPFPPLPLHSRDKRASPGFAGNPNQPAEKGEQGSHHRAICHLDQNPPSTSGATPADVEIQGGYNQHTFQRGVGGSYSLGRRYFRQQKWNSSIQGPTWMCKRNNWGFMGNKNSRNGMCSIGVATVANEVKGPNSSQNVSTGVGSAYNTFHQYPHLQNYH</sequence>
<dbReference type="Gene3D" id="2.170.270.10">
    <property type="entry name" value="SET domain"/>
    <property type="match status" value="1"/>
</dbReference>
<feature type="domain" description="AWS" evidence="10">
    <location>
        <begin position="140"/>
        <end position="190"/>
    </location>
</feature>
<evidence type="ECO:0000256" key="1">
    <source>
        <dbReference type="ARBA" id="ARBA00004123"/>
    </source>
</evidence>
<dbReference type="InterPro" id="IPR006560">
    <property type="entry name" value="AWS_dom"/>
</dbReference>